<dbReference type="InterPro" id="IPR005665">
    <property type="entry name" value="SecF_bac"/>
</dbReference>
<feature type="transmembrane region" description="Helical" evidence="9">
    <location>
        <begin position="550"/>
        <end position="567"/>
    </location>
</feature>
<name>A0A412FC96_9FIRM</name>
<dbReference type="InterPro" id="IPR022645">
    <property type="entry name" value="SecD/SecF_bac"/>
</dbReference>
<reference evidence="14 15" key="1">
    <citation type="submission" date="2018-08" db="EMBL/GenBank/DDBJ databases">
        <title>A genome reference for cultivated species of the human gut microbiota.</title>
        <authorList>
            <person name="Zou Y."/>
            <person name="Xue W."/>
            <person name="Luo G."/>
        </authorList>
    </citation>
    <scope>NUCLEOTIDE SEQUENCE [LARGE SCALE GENOMIC DNA]</scope>
    <source>
        <strain evidence="14 15">AF24-4</strain>
    </source>
</reference>
<keyword evidence="6 9" id="KW-1133">Transmembrane helix</keyword>
<dbReference type="Gene3D" id="3.30.70.3400">
    <property type="match status" value="1"/>
</dbReference>
<feature type="domain" description="Protein export membrane protein SecD/SecF C-terminal" evidence="11">
    <location>
        <begin position="523"/>
        <end position="709"/>
    </location>
</feature>
<evidence type="ECO:0000256" key="10">
    <source>
        <dbReference type="HAMAP-Rule" id="MF_01464"/>
    </source>
</evidence>
<dbReference type="PANTHER" id="PTHR30081:SF1">
    <property type="entry name" value="PROTEIN TRANSLOCASE SUBUNIT SECD"/>
    <property type="match status" value="1"/>
</dbReference>
<keyword evidence="4 9" id="KW-0812">Transmembrane</keyword>
<evidence type="ECO:0000256" key="6">
    <source>
        <dbReference type="ARBA" id="ARBA00022989"/>
    </source>
</evidence>
<comment type="function">
    <text evidence="9">Part of the Sec protein translocase complex. Interacts with the SecYEG preprotein conducting channel. SecDF uses the proton motive force (PMF) to complete protein translocation after the ATP-dependent function of SecA.</text>
</comment>
<dbReference type="AlphaFoldDB" id="A0A412FC96"/>
<evidence type="ECO:0000256" key="9">
    <source>
        <dbReference type="HAMAP-Rule" id="MF_01463"/>
    </source>
</evidence>
<protein>
    <recommendedName>
        <fullName evidence="9 10">Multifunctional fusion protein</fullName>
    </recommendedName>
    <domain>
        <recommendedName>
            <fullName evidence="9">Protein translocase subunit SecD</fullName>
        </recommendedName>
    </domain>
    <domain>
        <recommendedName>
            <fullName evidence="10">Protein-export membrane protein SecF</fullName>
        </recommendedName>
    </domain>
</protein>
<evidence type="ECO:0000259" key="13">
    <source>
        <dbReference type="Pfam" id="PF22599"/>
    </source>
</evidence>
<feature type="domain" description="Protein export membrane protein SecD/SecF C-terminal" evidence="11">
    <location>
        <begin position="226"/>
        <end position="395"/>
    </location>
</feature>
<feature type="transmembrane region" description="Helical" evidence="9">
    <location>
        <begin position="248"/>
        <end position="266"/>
    </location>
</feature>
<dbReference type="Pfam" id="PF21760">
    <property type="entry name" value="SecD_1st"/>
    <property type="match status" value="1"/>
</dbReference>
<comment type="caution">
    <text evidence="9">Lacks conserved residue(s) required for the propagation of feature annotation.</text>
</comment>
<feature type="transmembrane region" description="Helical" evidence="9">
    <location>
        <begin position="574"/>
        <end position="596"/>
    </location>
</feature>
<evidence type="ECO:0000256" key="2">
    <source>
        <dbReference type="ARBA" id="ARBA00022448"/>
    </source>
</evidence>
<dbReference type="InterPro" id="IPR054384">
    <property type="entry name" value="SecDF_P1_head"/>
</dbReference>
<keyword evidence="2 9" id="KW-0813">Transport</keyword>
<feature type="transmembrane region" description="Helical" evidence="9">
    <location>
        <begin position="340"/>
        <end position="362"/>
    </location>
</feature>
<proteinExistence type="inferred from homology"/>
<feature type="transmembrane region" description="Helical" evidence="9">
    <location>
        <begin position="273"/>
        <end position="289"/>
    </location>
</feature>
<feature type="transmembrane region" description="Helical" evidence="9">
    <location>
        <begin position="658"/>
        <end position="679"/>
    </location>
</feature>
<feature type="transmembrane region" description="Helical" evidence="9">
    <location>
        <begin position="685"/>
        <end position="706"/>
    </location>
</feature>
<evidence type="ECO:0000313" key="15">
    <source>
        <dbReference type="Proteomes" id="UP000285820"/>
    </source>
</evidence>
<sequence length="719" mass="76980">MKKSKAAVILAVILAAFVGLAYYASIILSSTGIGEDMSIPLGLDLSGGVSITYQVVDENPSAEDMSDTIYKLQKRVDSYSTEASVYQVGDDRITVEIPGVQDANQILEDLGNPGSLEFQMPDGTVFMTGDMVADAQAATQTDTYGNKEYVVALKLTDEGAKIFGEVTSENIGKNLPIVYDGETISYPRVQTAITGGEAQITGMADFEEAETLATQIRIGSLSLQLSELESSVVGAQLGSQAIASSLKAGAIGLAIVMVFMIVMYAVPGIAASLALAIYTTLVIATLYLFDITLTLPGIAGIILGIGMAVDANVIVFARIREEIATGKSVQTSMKIGFQKAMSAILDGNITTLIASVVLMALGSGTVKGFAYTLMIGIILSLFTAMVVTRYILYSLYALGLKSEKLYGRAKERKSIDFIGKKAVFFTISGIIIAAGLISMGVHSATEGKALNYGLDFMGGTSTTADFGKDMTIEDIENDIIPYVEKVTGDSDVQATKVEGTTQVTIKTRTLSLDERQELEDTLAENCDVDASTITSQSISSTISGEMRSDALKAVIVSCIFMLLYIWFRFKDIRFAASAILALVHDVLVVITVYALVRISVGSTFIACVLTIVGYSINDTIVIFDRIRENLALKTGKQTAEELREVANKSLTQTLSRSINTSITTFIMVVMLYILGVASIRDFSLPLMAGLVCGAYSSICIATELWYVMKVHFGKNKATK</sequence>
<dbReference type="NCBIfam" id="TIGR00966">
    <property type="entry name" value="transloc_SecF"/>
    <property type="match status" value="1"/>
</dbReference>
<evidence type="ECO:0000259" key="12">
    <source>
        <dbReference type="Pfam" id="PF21760"/>
    </source>
</evidence>
<comment type="subunit">
    <text evidence="9">Forms a complex with SecF. Part of the essential Sec protein translocation apparatus which comprises SecA, SecYEG and auxiliary proteins SecDF. Other proteins may also be involved.</text>
</comment>
<gene>
    <name evidence="9 14" type="primary">secD</name>
    <name evidence="10" type="synonym">secF</name>
    <name evidence="14" type="ORF">DWY29_14945</name>
</gene>
<feature type="domain" description="Protein translocase subunit SecDF P1" evidence="12">
    <location>
        <begin position="66"/>
        <end position="122"/>
    </location>
</feature>
<keyword evidence="7 9" id="KW-0811">Translocation</keyword>
<dbReference type="Pfam" id="PF02355">
    <property type="entry name" value="SecD_SecF_C"/>
    <property type="match status" value="2"/>
</dbReference>
<comment type="caution">
    <text evidence="14">The sequence shown here is derived from an EMBL/GenBank/DDBJ whole genome shotgun (WGS) entry which is preliminary data.</text>
</comment>
<dbReference type="RefSeq" id="WP_118127243.1">
    <property type="nucleotide sequence ID" value="NZ_QRUN01000032.1"/>
</dbReference>
<dbReference type="GO" id="GO:0005886">
    <property type="term" value="C:plasma membrane"/>
    <property type="evidence" value="ECO:0007669"/>
    <property type="project" value="UniProtKB-SubCell"/>
</dbReference>
<evidence type="ECO:0000256" key="1">
    <source>
        <dbReference type="ARBA" id="ARBA00004651"/>
    </source>
</evidence>
<comment type="subcellular location">
    <subcellularLocation>
        <location evidence="1 9">Cell membrane</location>
        <topology evidence="1 9">Multi-pass membrane protein</topology>
    </subcellularLocation>
</comment>
<comment type="subunit">
    <text evidence="10">Forms a complex with SecD. Part of the essential Sec protein translocation apparatus which comprises SecA, SecYEG and auxiliary proteins SecDF. Other proteins may also be involved.</text>
</comment>
<comment type="similarity">
    <text evidence="9">Belongs to the SecD/SecF family. SecD subfamily.</text>
</comment>
<evidence type="ECO:0000259" key="11">
    <source>
        <dbReference type="Pfam" id="PF02355"/>
    </source>
</evidence>
<evidence type="ECO:0000313" key="14">
    <source>
        <dbReference type="EMBL" id="RGR65348.1"/>
    </source>
</evidence>
<feature type="transmembrane region" description="Helical" evidence="9">
    <location>
        <begin position="368"/>
        <end position="392"/>
    </location>
</feature>
<dbReference type="EMBL" id="QRUN01000032">
    <property type="protein sequence ID" value="RGR65348.1"/>
    <property type="molecule type" value="Genomic_DNA"/>
</dbReference>
<dbReference type="PANTHER" id="PTHR30081">
    <property type="entry name" value="PROTEIN-EXPORT MEMBRANE PROTEIN SEC"/>
    <property type="match status" value="1"/>
</dbReference>
<dbReference type="GO" id="GO:0065002">
    <property type="term" value="P:intracellular protein transmembrane transport"/>
    <property type="evidence" value="ECO:0007669"/>
    <property type="project" value="UniProtKB-UniRule"/>
</dbReference>
<evidence type="ECO:0000256" key="5">
    <source>
        <dbReference type="ARBA" id="ARBA00022927"/>
    </source>
</evidence>
<keyword evidence="3 9" id="KW-1003">Cell membrane</keyword>
<evidence type="ECO:0000256" key="7">
    <source>
        <dbReference type="ARBA" id="ARBA00023010"/>
    </source>
</evidence>
<dbReference type="Proteomes" id="UP000285820">
    <property type="component" value="Unassembled WGS sequence"/>
</dbReference>
<evidence type="ECO:0000256" key="8">
    <source>
        <dbReference type="ARBA" id="ARBA00023136"/>
    </source>
</evidence>
<dbReference type="Gene3D" id="1.20.1640.10">
    <property type="entry name" value="Multidrug efflux transporter AcrB transmembrane domain"/>
    <property type="match status" value="2"/>
</dbReference>
<dbReference type="NCBIfam" id="TIGR01129">
    <property type="entry name" value="secD"/>
    <property type="match status" value="1"/>
</dbReference>
<dbReference type="InterPro" id="IPR022646">
    <property type="entry name" value="SecD/SecF_CS"/>
</dbReference>
<dbReference type="Gene3D" id="3.30.1360.200">
    <property type="match status" value="1"/>
</dbReference>
<feature type="transmembrane region" description="Helical" evidence="9">
    <location>
        <begin position="422"/>
        <end position="441"/>
    </location>
</feature>
<dbReference type="InterPro" id="IPR055344">
    <property type="entry name" value="SecD_SecF_C_bact"/>
</dbReference>
<feature type="transmembrane region" description="Helical" evidence="9">
    <location>
        <begin position="602"/>
        <end position="623"/>
    </location>
</feature>
<evidence type="ECO:0000256" key="4">
    <source>
        <dbReference type="ARBA" id="ARBA00022692"/>
    </source>
</evidence>
<feature type="domain" description="SecDF P1 head subdomain" evidence="13">
    <location>
        <begin position="124"/>
        <end position="222"/>
    </location>
</feature>
<dbReference type="NCBIfam" id="TIGR00916">
    <property type="entry name" value="2A0604s01"/>
    <property type="match status" value="2"/>
</dbReference>
<dbReference type="Pfam" id="PF07549">
    <property type="entry name" value="Sec_GG"/>
    <property type="match status" value="1"/>
</dbReference>
<dbReference type="GO" id="GO:0006605">
    <property type="term" value="P:protein targeting"/>
    <property type="evidence" value="ECO:0007669"/>
    <property type="project" value="UniProtKB-UniRule"/>
</dbReference>
<dbReference type="SUPFAM" id="SSF82866">
    <property type="entry name" value="Multidrug efflux transporter AcrB transmembrane domain"/>
    <property type="match status" value="2"/>
</dbReference>
<dbReference type="PRINTS" id="PR01755">
    <property type="entry name" value="SECFTRNLCASE"/>
</dbReference>
<dbReference type="InterPro" id="IPR048634">
    <property type="entry name" value="SecD_SecF_C"/>
</dbReference>
<organism evidence="14 15">
    <name type="scientific">Roseburia inulinivorans</name>
    <dbReference type="NCBI Taxonomy" id="360807"/>
    <lineage>
        <taxon>Bacteria</taxon>
        <taxon>Bacillati</taxon>
        <taxon>Bacillota</taxon>
        <taxon>Clostridia</taxon>
        <taxon>Lachnospirales</taxon>
        <taxon>Lachnospiraceae</taxon>
        <taxon>Roseburia</taxon>
    </lineage>
</organism>
<keyword evidence="8 9" id="KW-0472">Membrane</keyword>
<dbReference type="GO" id="GO:0043952">
    <property type="term" value="P:protein transport by the Sec complex"/>
    <property type="evidence" value="ECO:0007669"/>
    <property type="project" value="UniProtKB-UniRule"/>
</dbReference>
<dbReference type="InterPro" id="IPR022813">
    <property type="entry name" value="SecD/SecF_arch_bac"/>
</dbReference>
<dbReference type="HAMAP" id="MF_01463_B">
    <property type="entry name" value="SecD_B"/>
    <property type="match status" value="1"/>
</dbReference>
<dbReference type="Pfam" id="PF22599">
    <property type="entry name" value="SecDF_P1_head"/>
    <property type="match status" value="1"/>
</dbReference>
<comment type="similarity">
    <text evidence="10">Belongs to the SecD/SecF family. SecF subfamily.</text>
</comment>
<feature type="transmembrane region" description="Helical" evidence="9">
    <location>
        <begin position="295"/>
        <end position="319"/>
    </location>
</feature>
<dbReference type="InterPro" id="IPR048631">
    <property type="entry name" value="SecD_1st"/>
</dbReference>
<accession>A0A412FC96</accession>
<keyword evidence="5 9" id="KW-0653">Protein transport</keyword>
<evidence type="ECO:0000256" key="3">
    <source>
        <dbReference type="ARBA" id="ARBA00022475"/>
    </source>
</evidence>
<dbReference type="GO" id="GO:0015450">
    <property type="term" value="F:protein-transporting ATPase activity"/>
    <property type="evidence" value="ECO:0007669"/>
    <property type="project" value="InterPro"/>
</dbReference>
<dbReference type="HAMAP" id="MF_01464_B">
    <property type="entry name" value="SecF_B"/>
    <property type="match status" value="1"/>
</dbReference>
<dbReference type="InterPro" id="IPR005791">
    <property type="entry name" value="SecD"/>
</dbReference>